<dbReference type="InterPro" id="IPR006056">
    <property type="entry name" value="RidA"/>
</dbReference>
<dbReference type="PROSITE" id="PS01094">
    <property type="entry name" value="UPF0076"/>
    <property type="match status" value="1"/>
</dbReference>
<keyword evidence="3" id="KW-1185">Reference proteome</keyword>
<name>A0ABQ0C6Q7_9PROT</name>
<dbReference type="GO" id="GO:0120241">
    <property type="term" value="F:2-iminobutanoate/2-iminopropanoate deaminase"/>
    <property type="evidence" value="ECO:0007669"/>
    <property type="project" value="UniProtKB-EC"/>
</dbReference>
<dbReference type="PANTHER" id="PTHR11803">
    <property type="entry name" value="2-IMINOBUTANOATE/2-IMINOPROPANOATE DEAMINASE RIDA"/>
    <property type="match status" value="1"/>
</dbReference>
<dbReference type="InterPro" id="IPR006175">
    <property type="entry name" value="YjgF/YER057c/UK114"/>
</dbReference>
<accession>A0ABQ0C6Q7</accession>
<dbReference type="Pfam" id="PF01042">
    <property type="entry name" value="Ribonuc_L-PSP"/>
    <property type="match status" value="1"/>
</dbReference>
<proteinExistence type="inferred from homology"/>
<evidence type="ECO:0000313" key="2">
    <source>
        <dbReference type="EMBL" id="GAB0056547.1"/>
    </source>
</evidence>
<dbReference type="EC" id="3.5.99.10" evidence="2"/>
<dbReference type="PANTHER" id="PTHR11803:SF39">
    <property type="entry name" value="2-IMINOBUTANOATE_2-IMINOPROPANOATE DEAMINASE"/>
    <property type="match status" value="1"/>
</dbReference>
<dbReference type="Gene3D" id="3.30.1330.40">
    <property type="entry name" value="RutC-like"/>
    <property type="match status" value="1"/>
</dbReference>
<evidence type="ECO:0000313" key="3">
    <source>
        <dbReference type="Proteomes" id="UP001628193"/>
    </source>
</evidence>
<gene>
    <name evidence="2" type="primary">yabJ</name>
    <name evidence="2" type="ORF">SIID45300_00855</name>
</gene>
<organism evidence="2 3">
    <name type="scientific">Candidatus Magnetaquiglobus chichijimensis</name>
    <dbReference type="NCBI Taxonomy" id="3141448"/>
    <lineage>
        <taxon>Bacteria</taxon>
        <taxon>Pseudomonadati</taxon>
        <taxon>Pseudomonadota</taxon>
        <taxon>Magnetococcia</taxon>
        <taxon>Magnetococcales</taxon>
        <taxon>Candidatus Magnetaquicoccaceae</taxon>
        <taxon>Candidatus Magnetaquiglobus</taxon>
    </lineage>
</organism>
<dbReference type="CDD" id="cd00448">
    <property type="entry name" value="YjgF_YER057c_UK114_family"/>
    <property type="match status" value="1"/>
</dbReference>
<dbReference type="InterPro" id="IPR035959">
    <property type="entry name" value="RutC-like_sf"/>
</dbReference>
<comment type="similarity">
    <text evidence="1">Belongs to the RutC family.</text>
</comment>
<dbReference type="InterPro" id="IPR019897">
    <property type="entry name" value="RidA_CS"/>
</dbReference>
<keyword evidence="2" id="KW-0378">Hydrolase</keyword>
<comment type="caution">
    <text evidence="2">The sequence shown here is derived from an EMBL/GenBank/DDBJ whole genome shotgun (WGS) entry which is preliminary data.</text>
</comment>
<dbReference type="SUPFAM" id="SSF55298">
    <property type="entry name" value="YjgF-like"/>
    <property type="match status" value="1"/>
</dbReference>
<dbReference type="Proteomes" id="UP001628193">
    <property type="component" value="Unassembled WGS sequence"/>
</dbReference>
<evidence type="ECO:0000256" key="1">
    <source>
        <dbReference type="ARBA" id="ARBA00010552"/>
    </source>
</evidence>
<reference evidence="2 3" key="1">
    <citation type="submission" date="2024-09" db="EMBL/GenBank/DDBJ databases">
        <title>Draft genome sequence of Candidatus Magnetaquicoccaceae bacterium FCR-1.</title>
        <authorList>
            <person name="Shimoshige H."/>
            <person name="Shimamura S."/>
            <person name="Taoka A."/>
            <person name="Kobayashi H."/>
            <person name="Maekawa T."/>
        </authorList>
    </citation>
    <scope>NUCLEOTIDE SEQUENCE [LARGE SCALE GENOMIC DNA]</scope>
    <source>
        <strain evidence="2 3">FCR-1</strain>
    </source>
</reference>
<dbReference type="EMBL" id="BAAFGK010000003">
    <property type="protein sequence ID" value="GAB0056547.1"/>
    <property type="molecule type" value="Genomic_DNA"/>
</dbReference>
<dbReference type="NCBIfam" id="TIGR00004">
    <property type="entry name" value="Rid family detoxifying hydrolase"/>
    <property type="match status" value="1"/>
</dbReference>
<sequence>MSGLSQVESSRAPAAIGPYSQAVRVGEWVFVSGQIPLDPTTGMLVEGDLSRQMERVLENIGAILASAGSGFEQVVKSTLYLVDMNDFTTVNEVYARCFKPPYPARATVGVAALPKGARVEMDVVAHIQYESAG</sequence>
<protein>
    <submittedName>
        <fullName evidence="2">2-iminobutanoate/2-iminopropanoate deaminase</fullName>
        <ecNumber evidence="2">3.5.99.10</ecNumber>
    </submittedName>
</protein>